<evidence type="ECO:0000313" key="2">
    <source>
        <dbReference type="EMBL" id="MEY2184190.1"/>
    </source>
</evidence>
<evidence type="ECO:0000259" key="1">
    <source>
        <dbReference type="PROSITE" id="PS51186"/>
    </source>
</evidence>
<comment type="caution">
    <text evidence="2">The sequence shown here is derived from an EMBL/GenBank/DDBJ whole genome shotgun (WGS) entry which is preliminary data.</text>
</comment>
<gene>
    <name evidence="2" type="ORF">AB7878_17395</name>
</gene>
<dbReference type="Gene3D" id="3.40.630.30">
    <property type="match status" value="1"/>
</dbReference>
<dbReference type="InterPro" id="IPR051908">
    <property type="entry name" value="Ribosomal_N-acetyltransferase"/>
</dbReference>
<dbReference type="Pfam" id="PF13302">
    <property type="entry name" value="Acetyltransf_3"/>
    <property type="match status" value="1"/>
</dbReference>
<proteinExistence type="predicted"/>
<name>A0ABV4AW53_9GAMM</name>
<dbReference type="EC" id="2.3.-.-" evidence="2"/>
<evidence type="ECO:0000313" key="3">
    <source>
        <dbReference type="Proteomes" id="UP001562159"/>
    </source>
</evidence>
<keyword evidence="2" id="KW-0808">Transferase</keyword>
<organism evidence="2 3">
    <name type="scientific">Rhodanobacter humi</name>
    <dbReference type="NCBI Taxonomy" id="1888173"/>
    <lineage>
        <taxon>Bacteria</taxon>
        <taxon>Pseudomonadati</taxon>
        <taxon>Pseudomonadota</taxon>
        <taxon>Gammaproteobacteria</taxon>
        <taxon>Lysobacterales</taxon>
        <taxon>Rhodanobacteraceae</taxon>
        <taxon>Rhodanobacter</taxon>
    </lineage>
</organism>
<feature type="domain" description="N-acetyltransferase" evidence="1">
    <location>
        <begin position="17"/>
        <end position="186"/>
    </location>
</feature>
<dbReference type="InterPro" id="IPR000182">
    <property type="entry name" value="GNAT_dom"/>
</dbReference>
<dbReference type="Proteomes" id="UP001562159">
    <property type="component" value="Unassembled WGS sequence"/>
</dbReference>
<dbReference type="PANTHER" id="PTHR43441">
    <property type="entry name" value="RIBOSOMAL-PROTEIN-SERINE ACETYLTRANSFERASE"/>
    <property type="match status" value="1"/>
</dbReference>
<reference evidence="2 3" key="1">
    <citation type="submission" date="2024-07" db="EMBL/GenBank/DDBJ databases">
        <title>Molecular mechanisms and environmental adaptations of flagellar loss and biofilm growth of Rhodanobacter under environmental stress.</title>
        <authorList>
            <person name="Chen M."/>
        </authorList>
    </citation>
    <scope>NUCLEOTIDE SEQUENCE [LARGE SCALE GENOMIC DNA]</scope>
    <source>
        <strain evidence="2 3">RS22</strain>
    </source>
</reference>
<dbReference type="InterPro" id="IPR016181">
    <property type="entry name" value="Acyl_CoA_acyltransferase"/>
</dbReference>
<dbReference type="SUPFAM" id="SSF55729">
    <property type="entry name" value="Acyl-CoA N-acyltransferases (Nat)"/>
    <property type="match status" value="1"/>
</dbReference>
<dbReference type="EMBL" id="JBGBPY010000001">
    <property type="protein sequence ID" value="MEY2184190.1"/>
    <property type="molecule type" value="Genomic_DNA"/>
</dbReference>
<keyword evidence="2" id="KW-0012">Acyltransferase</keyword>
<sequence length="200" mass="22017">MAEAMTHVTPSLADGRLVLRPWRDTDVAELHAAVQESVASVGRWLPWCRADYDLDRARAWTRHCHETWRTGTQFAFAVRDVASDELLGGCGLNQINPLHRSANLGYWIRASRHGQGLAAAATRLVARFGFAELGLIRIEIVTLPDNHASRRVAEKSGAVFEAMARQRLWAWDRAHDAAVYALIPADLAQPAAAQNAATSS</sequence>
<keyword evidence="3" id="KW-1185">Reference proteome</keyword>
<dbReference type="PROSITE" id="PS51186">
    <property type="entry name" value="GNAT"/>
    <property type="match status" value="1"/>
</dbReference>
<protein>
    <submittedName>
        <fullName evidence="2">GNAT family N-acetyltransferase</fullName>
        <ecNumber evidence="2">2.3.-.-</ecNumber>
    </submittedName>
</protein>
<dbReference type="PANTHER" id="PTHR43441:SF10">
    <property type="entry name" value="ACETYLTRANSFERASE"/>
    <property type="match status" value="1"/>
</dbReference>
<dbReference type="GO" id="GO:0016746">
    <property type="term" value="F:acyltransferase activity"/>
    <property type="evidence" value="ECO:0007669"/>
    <property type="project" value="UniProtKB-KW"/>
</dbReference>
<accession>A0ABV4AW53</accession>